<dbReference type="InterPro" id="IPR015590">
    <property type="entry name" value="Aldehyde_DH_dom"/>
</dbReference>
<comment type="caution">
    <text evidence="7">The sequence shown here is derived from an EMBL/GenBank/DDBJ whole genome shotgun (WGS) entry which is preliminary data.</text>
</comment>
<evidence type="ECO:0000259" key="6">
    <source>
        <dbReference type="Pfam" id="PF00171"/>
    </source>
</evidence>
<feature type="active site" evidence="3">
    <location>
        <position position="1016"/>
    </location>
</feature>
<accession>A0ABQ9E630</accession>
<keyword evidence="5" id="KW-1133">Transmembrane helix</keyword>
<proteinExistence type="inferred from homology"/>
<dbReference type="Pfam" id="PF00171">
    <property type="entry name" value="Aldedh"/>
    <property type="match status" value="3"/>
</dbReference>
<dbReference type="PROSITE" id="PS00687">
    <property type="entry name" value="ALDEHYDE_DEHYDR_GLU"/>
    <property type="match status" value="3"/>
</dbReference>
<feature type="domain" description="Aldehyde dehydrogenase" evidence="6">
    <location>
        <begin position="968"/>
        <end position="1225"/>
    </location>
</feature>
<evidence type="ECO:0000256" key="3">
    <source>
        <dbReference type="PROSITE-ProRule" id="PRU10007"/>
    </source>
</evidence>
<keyword evidence="5" id="KW-0812">Transmembrane</keyword>
<feature type="active site" evidence="3">
    <location>
        <position position="651"/>
    </location>
</feature>
<comment type="similarity">
    <text evidence="1 4">Belongs to the aldehyde dehydrogenase family.</text>
</comment>
<keyword evidence="2 4" id="KW-0560">Oxidoreductase</keyword>
<keyword evidence="8" id="KW-1185">Reference proteome</keyword>
<dbReference type="InterPro" id="IPR012394">
    <property type="entry name" value="Aldehyde_DH_NAD(P)"/>
</dbReference>
<feature type="active site" evidence="3">
    <location>
        <position position="117"/>
    </location>
</feature>
<evidence type="ECO:0000256" key="2">
    <source>
        <dbReference type="ARBA" id="ARBA00023002"/>
    </source>
</evidence>
<sequence length="1273" mass="142180">MNNLKKWMKPEKVKKGLLNIMDNCYIHREPFGVALIIGAWNYPFHLSILPMIGALAAGNCVILKPSEECVKVVNGGVKETEALLSEKFDYIFYTGNSVVGKIVMQAASKHLTPVTLELGGKSPVFVDRHCDLNVVAKRLLWGKCANAGQTCVAPDYVMCTKDTQKELIEKLKLALKEFYPDSPSASKDYGRIINERHYKRVLRLISAGGEVAIGGELNESDKFISPTVLSDVKFSDQIMQEEIFGPVLPIVPVADDKEAIQYINSKDKPLAMYIFTNDKKVKQNFLQNTSSGAFLVNDTMVHGGVITLPFGGVGNSVLDIHHILTESYQLLIGPLYPQCLCLSSDGHILVTMYDKWSHDVDKTSKRLVTRMTTTGQILTTYEYDNDKRLFILPWGIEENINKDIGVVNRIRVISGHVVILNASGGLKQKYKGLESEMFYPVRVKCDKFGHIIVSDLNKKIHILDSNGQLIKYLMTDKDLQNKPWSLAMDRNNLLWPSMESHIFEIEFCKNDAINAMNNLKKWMKQEKVKRGLLNIMDSCYIHREPFGVALIVGAWNYPFHLSILPMIGALAAGNCVILKPSEVALSTAQLLEKILPKYIDNECVKVVNGGLKETEALLSEKFDYIFYTGNSVVGKIVMQAASKHLTPVTLELGGKSPVFVDRHCDLNVVAKRLLWGKCANAGQTCVAPDYVMCTKDTQPLATYIFTNDKKVKQNFLPSTSSGASLVNDTMVHGGGPLDPQCLCLSSDGHILVTMCDQWSYDVDQTSKRLVTRMTTTGQILTTNEYDNDKRLFILPCGIDENTNKDIFTCVVNKTSIISGHVVILNASGGLKCTYKGQESEEFDPIRVKCDKFGHIILSDLNRKIHMLDRNGQLIKYLMTNKDLPYSPWSLAIDINNLLWPSMESHIFEIEFCRNDAINAMNNLKTWMKPEKVKRGLLNIMDSCYIHREPFGAALIIGNCVILKPSEECVKVVNGGVKETEELLSEKFDYIFYTGNSVVGKIVMQAASKHLTPVSLELGGKSPVFIDRHCDLNVVATRLLWGKCANAGQTCVAPDYVMCTKDTQKELIEKLKLALKEFYPDSPSVSKDYGRIINERHYKRVLRFISAGGEVAIGGELNESDKFISPTVLSDVKFSDQIMQEEIFGPVLPIAPVADDKEAIQYINSKDKPLAMYIFTNDKKVKQNFLQNTSSGAFLVNDTMVHGGVIILPFGGVGNSGIGSYHGHIRYPPYSDRKLSIIDWLLKKKVKKSSVLPFILVSALCAVLFKMYKAILSQ</sequence>
<dbReference type="InterPro" id="IPR016162">
    <property type="entry name" value="Ald_DH_N"/>
</dbReference>
<evidence type="ECO:0000256" key="4">
    <source>
        <dbReference type="RuleBase" id="RU003345"/>
    </source>
</evidence>
<dbReference type="InterPro" id="IPR016163">
    <property type="entry name" value="Ald_DH_C"/>
</dbReference>
<dbReference type="EMBL" id="JARBDR010000921">
    <property type="protein sequence ID" value="KAJ8299201.1"/>
    <property type="molecule type" value="Genomic_DNA"/>
</dbReference>
<evidence type="ECO:0000256" key="5">
    <source>
        <dbReference type="SAM" id="Phobius"/>
    </source>
</evidence>
<dbReference type="InterPro" id="IPR011042">
    <property type="entry name" value="6-blade_b-propeller_TolB-like"/>
</dbReference>
<dbReference type="SUPFAM" id="SSF53720">
    <property type="entry name" value="ALDH-like"/>
    <property type="match status" value="3"/>
</dbReference>
<dbReference type="PANTHER" id="PTHR43570:SF16">
    <property type="entry name" value="ALDEHYDE DEHYDROGENASE TYPE III, ISOFORM Q"/>
    <property type="match status" value="1"/>
</dbReference>
<evidence type="ECO:0000313" key="8">
    <source>
        <dbReference type="Proteomes" id="UP001217089"/>
    </source>
</evidence>
<dbReference type="InterPro" id="IPR011047">
    <property type="entry name" value="Quinoprotein_ADH-like_sf"/>
</dbReference>
<dbReference type="PANTHER" id="PTHR43570">
    <property type="entry name" value="ALDEHYDE DEHYDROGENASE"/>
    <property type="match status" value="1"/>
</dbReference>
<evidence type="ECO:0000256" key="1">
    <source>
        <dbReference type="ARBA" id="ARBA00009986"/>
    </source>
</evidence>
<dbReference type="Gene3D" id="3.40.309.10">
    <property type="entry name" value="Aldehyde Dehydrogenase, Chain A, domain 2"/>
    <property type="match status" value="2"/>
</dbReference>
<feature type="domain" description="Aldehyde dehydrogenase" evidence="6">
    <location>
        <begin position="536"/>
        <end position="697"/>
    </location>
</feature>
<dbReference type="Gene3D" id="3.40.605.10">
    <property type="entry name" value="Aldehyde Dehydrogenase, Chain A, domain 1"/>
    <property type="match status" value="3"/>
</dbReference>
<protein>
    <recommendedName>
        <fullName evidence="6">Aldehyde dehydrogenase domain-containing protein</fullName>
    </recommendedName>
</protein>
<dbReference type="Proteomes" id="UP001217089">
    <property type="component" value="Unassembled WGS sequence"/>
</dbReference>
<feature type="transmembrane region" description="Helical" evidence="5">
    <location>
        <begin position="1250"/>
        <end position="1267"/>
    </location>
</feature>
<feature type="domain" description="Aldehyde dehydrogenase" evidence="6">
    <location>
        <begin position="23"/>
        <end position="319"/>
    </location>
</feature>
<dbReference type="SUPFAM" id="SSF50998">
    <property type="entry name" value="Quinoprotein alcohol dehydrogenase-like"/>
    <property type="match status" value="1"/>
</dbReference>
<dbReference type="InterPro" id="IPR029510">
    <property type="entry name" value="Ald_DH_CS_GLU"/>
</dbReference>
<dbReference type="InterPro" id="IPR016161">
    <property type="entry name" value="Ald_DH/histidinol_DH"/>
</dbReference>
<reference evidence="7 8" key="1">
    <citation type="submission" date="2022-12" db="EMBL/GenBank/DDBJ databases">
        <title>Chromosome-level genome of Tegillarca granosa.</title>
        <authorList>
            <person name="Kim J."/>
        </authorList>
    </citation>
    <scope>NUCLEOTIDE SEQUENCE [LARGE SCALE GENOMIC DNA]</scope>
    <source>
        <strain evidence="7">Teg-2019</strain>
        <tissue evidence="7">Adductor muscle</tissue>
    </source>
</reference>
<gene>
    <name evidence="7" type="ORF">KUTeg_023261</name>
</gene>
<keyword evidence="5" id="KW-0472">Membrane</keyword>
<name>A0ABQ9E630_TEGGR</name>
<evidence type="ECO:0000313" key="7">
    <source>
        <dbReference type="EMBL" id="KAJ8299201.1"/>
    </source>
</evidence>
<organism evidence="7 8">
    <name type="scientific">Tegillarca granosa</name>
    <name type="common">Malaysian cockle</name>
    <name type="synonym">Anadara granosa</name>
    <dbReference type="NCBI Taxonomy" id="220873"/>
    <lineage>
        <taxon>Eukaryota</taxon>
        <taxon>Metazoa</taxon>
        <taxon>Spiralia</taxon>
        <taxon>Lophotrochozoa</taxon>
        <taxon>Mollusca</taxon>
        <taxon>Bivalvia</taxon>
        <taxon>Autobranchia</taxon>
        <taxon>Pteriomorphia</taxon>
        <taxon>Arcoida</taxon>
        <taxon>Arcoidea</taxon>
        <taxon>Arcidae</taxon>
        <taxon>Tegillarca</taxon>
    </lineage>
</organism>
<dbReference type="Gene3D" id="2.120.10.30">
    <property type="entry name" value="TolB, C-terminal domain"/>
    <property type="match status" value="2"/>
</dbReference>